<evidence type="ECO:0000313" key="5">
    <source>
        <dbReference type="EMBL" id="CAH0395456.1"/>
    </source>
</evidence>
<organism evidence="5 6">
    <name type="scientific">Bemisia tabaci</name>
    <name type="common">Sweetpotato whitefly</name>
    <name type="synonym">Aleurodes tabaci</name>
    <dbReference type="NCBI Taxonomy" id="7038"/>
    <lineage>
        <taxon>Eukaryota</taxon>
        <taxon>Metazoa</taxon>
        <taxon>Ecdysozoa</taxon>
        <taxon>Arthropoda</taxon>
        <taxon>Hexapoda</taxon>
        <taxon>Insecta</taxon>
        <taxon>Pterygota</taxon>
        <taxon>Neoptera</taxon>
        <taxon>Paraneoptera</taxon>
        <taxon>Hemiptera</taxon>
        <taxon>Sternorrhyncha</taxon>
        <taxon>Aleyrodoidea</taxon>
        <taxon>Aleyrodidae</taxon>
        <taxon>Aleyrodinae</taxon>
        <taxon>Bemisia</taxon>
    </lineage>
</organism>
<evidence type="ECO:0000256" key="2">
    <source>
        <dbReference type="RuleBase" id="RU361183"/>
    </source>
</evidence>
<dbReference type="PANTHER" id="PTHR10127:SF850">
    <property type="entry name" value="METALLOENDOPEPTIDASE"/>
    <property type="match status" value="1"/>
</dbReference>
<dbReference type="Pfam" id="PF01400">
    <property type="entry name" value="Astacin"/>
    <property type="match status" value="1"/>
</dbReference>
<sequence length="286" mass="32932">MVVITRLKLFIFVFVSLVCVVEVFIIEDEYASVRGWDRKRRSKKLLNARDLLWRHAAVIYKVDDAVGCPDSWRCFLIMTAMHEYTEKTCVRFQQWTGEKDVVTIKEADLHGGGGGADRGRIGGEQRILIGGSYWTVPILLHELGHTLSLHDEHMRPDRKYSLEVLWDNIRPECYKYFKPIKREDINLLGVPFDPDSIMMYDDEACAMTPGEQTLRLKSGQPIIRSENLSPGDVRRIQDLYRCEGVDQKRSFPRDVFCDFDSNSCGFNGLNTGTWKWIRFAVVQGGT</sequence>
<feature type="transmembrane region" description="Helical" evidence="3">
    <location>
        <begin position="7"/>
        <end position="26"/>
    </location>
</feature>
<dbReference type="AlphaFoldDB" id="A0A9P0ALM9"/>
<dbReference type="InterPro" id="IPR024079">
    <property type="entry name" value="MetalloPept_cat_dom_sf"/>
</dbReference>
<keyword evidence="2" id="KW-0482">Metalloprotease</keyword>
<evidence type="ECO:0000313" key="6">
    <source>
        <dbReference type="Proteomes" id="UP001152759"/>
    </source>
</evidence>
<dbReference type="GO" id="GO:0006508">
    <property type="term" value="P:proteolysis"/>
    <property type="evidence" value="ECO:0007669"/>
    <property type="project" value="UniProtKB-KW"/>
</dbReference>
<accession>A0A9P0ALM9</accession>
<dbReference type="PRINTS" id="PR00480">
    <property type="entry name" value="ASTACIN"/>
</dbReference>
<keyword evidence="2" id="KW-0645">Protease</keyword>
<dbReference type="EMBL" id="OU963870">
    <property type="protein sequence ID" value="CAH0395456.1"/>
    <property type="molecule type" value="Genomic_DNA"/>
</dbReference>
<keyword evidence="3" id="KW-1133">Transmembrane helix</keyword>
<proteinExistence type="predicted"/>
<feature type="domain" description="Peptidase M12A" evidence="4">
    <location>
        <begin position="31"/>
        <end position="243"/>
    </location>
</feature>
<evidence type="ECO:0000259" key="4">
    <source>
        <dbReference type="PROSITE" id="PS51864"/>
    </source>
</evidence>
<evidence type="ECO:0000256" key="3">
    <source>
        <dbReference type="SAM" id="Phobius"/>
    </source>
</evidence>
<keyword evidence="3" id="KW-0472">Membrane</keyword>
<reference evidence="5" key="1">
    <citation type="submission" date="2021-12" db="EMBL/GenBank/DDBJ databases">
        <authorList>
            <person name="King R."/>
        </authorList>
    </citation>
    <scope>NUCLEOTIDE SEQUENCE</scope>
</reference>
<dbReference type="GO" id="GO:0004222">
    <property type="term" value="F:metalloendopeptidase activity"/>
    <property type="evidence" value="ECO:0007669"/>
    <property type="project" value="UniProtKB-UniRule"/>
</dbReference>
<keyword evidence="2" id="KW-0479">Metal-binding</keyword>
<dbReference type="PROSITE" id="PS51864">
    <property type="entry name" value="ASTACIN"/>
    <property type="match status" value="1"/>
</dbReference>
<keyword evidence="2" id="KW-0862">Zinc</keyword>
<dbReference type="SMART" id="SM00235">
    <property type="entry name" value="ZnMc"/>
    <property type="match status" value="1"/>
</dbReference>
<gene>
    <name evidence="5" type="ORF">BEMITA_LOCUS13638</name>
</gene>
<feature type="active site" evidence="1">
    <location>
        <position position="142"/>
    </location>
</feature>
<comment type="cofactor">
    <cofactor evidence="2">
        <name>Zn(2+)</name>
        <dbReference type="ChEBI" id="CHEBI:29105"/>
    </cofactor>
    <text evidence="2">Binds 1 zinc ion per subunit.</text>
</comment>
<protein>
    <recommendedName>
        <fullName evidence="2">Metalloendopeptidase</fullName>
        <ecNumber evidence="2">3.4.24.-</ecNumber>
    </recommendedName>
</protein>
<dbReference type="Proteomes" id="UP001152759">
    <property type="component" value="Chromosome 9"/>
</dbReference>
<keyword evidence="2" id="KW-0378">Hydrolase</keyword>
<dbReference type="PANTHER" id="PTHR10127">
    <property type="entry name" value="DISCOIDIN, CUB, EGF, LAMININ , AND ZINC METALLOPROTEASE DOMAIN CONTAINING"/>
    <property type="match status" value="1"/>
</dbReference>
<dbReference type="InterPro" id="IPR001506">
    <property type="entry name" value="Peptidase_M12A"/>
</dbReference>
<dbReference type="Gene3D" id="3.40.390.10">
    <property type="entry name" value="Collagenase (Catalytic Domain)"/>
    <property type="match status" value="1"/>
</dbReference>
<keyword evidence="3" id="KW-0812">Transmembrane</keyword>
<dbReference type="GO" id="GO:0008270">
    <property type="term" value="F:zinc ion binding"/>
    <property type="evidence" value="ECO:0007669"/>
    <property type="project" value="InterPro"/>
</dbReference>
<evidence type="ECO:0000256" key="1">
    <source>
        <dbReference type="PROSITE-ProRule" id="PRU01211"/>
    </source>
</evidence>
<dbReference type="SUPFAM" id="SSF55486">
    <property type="entry name" value="Metalloproteases ('zincins'), catalytic domain"/>
    <property type="match status" value="1"/>
</dbReference>
<dbReference type="InterPro" id="IPR006026">
    <property type="entry name" value="Peptidase_Metallo"/>
</dbReference>
<comment type="caution">
    <text evidence="1">Lacks conserved residue(s) required for the propagation of feature annotation.</text>
</comment>
<dbReference type="EC" id="3.4.24.-" evidence="2"/>
<name>A0A9P0ALM9_BEMTA</name>
<keyword evidence="6" id="KW-1185">Reference proteome</keyword>